<accession>A0A845QF54</accession>
<keyword evidence="3 6" id="KW-0808">Transferase</keyword>
<dbReference type="InterPro" id="IPR051259">
    <property type="entry name" value="rRNA_Methyltransferase"/>
</dbReference>
<dbReference type="InterPro" id="IPR029028">
    <property type="entry name" value="Alpha/beta_knot_MTases"/>
</dbReference>
<evidence type="ECO:0000313" key="6">
    <source>
        <dbReference type="EMBL" id="NBH60210.1"/>
    </source>
</evidence>
<evidence type="ECO:0000256" key="1">
    <source>
        <dbReference type="ARBA" id="ARBA00007228"/>
    </source>
</evidence>
<dbReference type="SUPFAM" id="SSF55315">
    <property type="entry name" value="L30e-like"/>
    <property type="match status" value="1"/>
</dbReference>
<gene>
    <name evidence="6" type="ORF">D0435_00790</name>
</gene>
<sequence length="274" mass="30507">MFKSRHFFDRLFRVITMIKEISSKENRIFKECQKLSQKKYRDREGLYLVEGENLLAETPSEQIHYIVSKKGKESLVPPALKTQQIYVMDEKLFDKIAQTETSQGIMAVIEKQTYSAEELGSLCGAGTNLVVLDRLQDPGNIGTILRTAEGAGYAAAVIVKGTGDVYSPKTIRSAAGSVFRIPIIHVEDNRELRKLVDSLGKRLTVTCFDTDNDYFDVDLSKDTALVIGNEGNGVSLELIEMADIKVKIPMKGRLESLNASVAAGILMYEAARYK</sequence>
<dbReference type="GO" id="GO:0003723">
    <property type="term" value="F:RNA binding"/>
    <property type="evidence" value="ECO:0007669"/>
    <property type="project" value="InterPro"/>
</dbReference>
<dbReference type="SUPFAM" id="SSF75217">
    <property type="entry name" value="alpha/beta knot"/>
    <property type="match status" value="1"/>
</dbReference>
<proteinExistence type="inferred from homology"/>
<name>A0A845QF54_9FIRM</name>
<dbReference type="PANTHER" id="PTHR43191:SF2">
    <property type="entry name" value="RRNA METHYLTRANSFERASE 3, MITOCHONDRIAL"/>
    <property type="match status" value="1"/>
</dbReference>
<protein>
    <submittedName>
        <fullName evidence="6">RNA methyltransferase</fullName>
    </submittedName>
</protein>
<dbReference type="Pfam" id="PF00588">
    <property type="entry name" value="SpoU_methylase"/>
    <property type="match status" value="1"/>
</dbReference>
<evidence type="ECO:0000313" key="7">
    <source>
        <dbReference type="Proteomes" id="UP000446866"/>
    </source>
</evidence>
<feature type="domain" description="MRM3-like substrate binding" evidence="5">
    <location>
        <begin position="26"/>
        <end position="107"/>
    </location>
</feature>
<dbReference type="InterPro" id="IPR029026">
    <property type="entry name" value="tRNA_m1G_MTases_N"/>
</dbReference>
<evidence type="ECO:0000259" key="4">
    <source>
        <dbReference type="Pfam" id="PF00588"/>
    </source>
</evidence>
<dbReference type="GO" id="GO:0032259">
    <property type="term" value="P:methylation"/>
    <property type="evidence" value="ECO:0007669"/>
    <property type="project" value="UniProtKB-KW"/>
</dbReference>
<feature type="domain" description="tRNA/rRNA methyltransferase SpoU type" evidence="4">
    <location>
        <begin position="129"/>
        <end position="268"/>
    </location>
</feature>
<dbReference type="CDD" id="cd18095">
    <property type="entry name" value="SpoU-like_rRNA-MTase"/>
    <property type="match status" value="1"/>
</dbReference>
<dbReference type="Gene3D" id="3.30.1330.30">
    <property type="match status" value="1"/>
</dbReference>
<dbReference type="AlphaFoldDB" id="A0A845QF54"/>
<dbReference type="GO" id="GO:0006396">
    <property type="term" value="P:RNA processing"/>
    <property type="evidence" value="ECO:0007669"/>
    <property type="project" value="InterPro"/>
</dbReference>
<dbReference type="InterPro" id="IPR053888">
    <property type="entry name" value="MRM3-like_sub_bind"/>
</dbReference>
<comment type="caution">
    <text evidence="6">The sequence shown here is derived from an EMBL/GenBank/DDBJ whole genome shotgun (WGS) entry which is preliminary data.</text>
</comment>
<keyword evidence="7" id="KW-1185">Reference proteome</keyword>
<dbReference type="EMBL" id="QXWK01000001">
    <property type="protein sequence ID" value="NBH60210.1"/>
    <property type="molecule type" value="Genomic_DNA"/>
</dbReference>
<dbReference type="Gene3D" id="3.40.1280.10">
    <property type="match status" value="1"/>
</dbReference>
<reference evidence="6 7" key="1">
    <citation type="submission" date="2018-08" db="EMBL/GenBank/DDBJ databases">
        <title>Murine metabolic-syndrome-specific gut microbial biobank.</title>
        <authorList>
            <person name="Liu C."/>
        </authorList>
    </citation>
    <scope>NUCLEOTIDE SEQUENCE [LARGE SCALE GENOMIC DNA]</scope>
    <source>
        <strain evidence="6 7">28</strain>
    </source>
</reference>
<comment type="similarity">
    <text evidence="1">Belongs to the class IV-like SAM-binding methyltransferase superfamily. RNA methyltransferase TrmH family.</text>
</comment>
<dbReference type="Proteomes" id="UP000446866">
    <property type="component" value="Unassembled WGS sequence"/>
</dbReference>
<keyword evidence="2 6" id="KW-0489">Methyltransferase</keyword>
<dbReference type="InterPro" id="IPR029064">
    <property type="entry name" value="Ribosomal_eL30-like_sf"/>
</dbReference>
<dbReference type="GO" id="GO:0008173">
    <property type="term" value="F:RNA methyltransferase activity"/>
    <property type="evidence" value="ECO:0007669"/>
    <property type="project" value="InterPro"/>
</dbReference>
<organism evidence="6 7">
    <name type="scientific">Anaerotruncus colihominis</name>
    <dbReference type="NCBI Taxonomy" id="169435"/>
    <lineage>
        <taxon>Bacteria</taxon>
        <taxon>Bacillati</taxon>
        <taxon>Bacillota</taxon>
        <taxon>Clostridia</taxon>
        <taxon>Eubacteriales</taxon>
        <taxon>Oscillospiraceae</taxon>
        <taxon>Anaerotruncus</taxon>
    </lineage>
</organism>
<evidence type="ECO:0000259" key="5">
    <source>
        <dbReference type="Pfam" id="PF22435"/>
    </source>
</evidence>
<evidence type="ECO:0000256" key="3">
    <source>
        <dbReference type="ARBA" id="ARBA00022679"/>
    </source>
</evidence>
<dbReference type="Pfam" id="PF22435">
    <property type="entry name" value="MRM3-like_sub_bind"/>
    <property type="match status" value="1"/>
</dbReference>
<evidence type="ECO:0000256" key="2">
    <source>
        <dbReference type="ARBA" id="ARBA00022603"/>
    </source>
</evidence>
<dbReference type="PANTHER" id="PTHR43191">
    <property type="entry name" value="RRNA METHYLTRANSFERASE 3"/>
    <property type="match status" value="1"/>
</dbReference>
<dbReference type="InterPro" id="IPR001537">
    <property type="entry name" value="SpoU_MeTrfase"/>
</dbReference>